<evidence type="ECO:0000256" key="5">
    <source>
        <dbReference type="ARBA" id="ARBA00022598"/>
    </source>
</evidence>
<keyword evidence="6 13" id="KW-0479">Metal-binding</keyword>
<sequence length="465" mass="53619">MTIQMYNTLRRQKEAFAPMEEGKVSMYVCGPTVYNYIHIGNARPAIVFDMVRRYFMYRGYEVTYVSNFTDVDDKIIKAAEETGEDVLTLAETFIRAYHEDTKPLGVLPADKHPRVTEAMDDIIVFIERLIEKGYAYEVAGDVYFSTRSFTSYGKLSGQDLEDLQAGARIDVDEAKKDPLDFALWKQAKPGEIAWQSPWGEGRPGWHIECSAMVQKHLGETIDIHAGGQDLAFPHHENEIAQSEALTGEPLAHYWLHNGYITVDDEKMSKSLGNFILVHNIIQQHDANVIRYYMLQSHYRNPINFNDELIESAQNSLNRIQTLVDNIKHRLQESADLGSEGNWLEELDQYRYAFVREMDDDFNTPNAFTVIFDFVKAANRYLDEAHSNVQVLEGMLELLREWEEVLGLTFERAEEVLDEEVEALIEQRIQARKDRNFQEADRIRDDLAARGIILEDTAQGTRWKRG</sequence>
<proteinExistence type="inferred from homology"/>
<gene>
    <name evidence="13" type="primary">cysS</name>
    <name evidence="15" type="ORF">B0H94_11915</name>
</gene>
<feature type="binding site" evidence="13">
    <location>
        <position position="269"/>
    </location>
    <ligand>
        <name>ATP</name>
        <dbReference type="ChEBI" id="CHEBI:30616"/>
    </ligand>
</feature>
<dbReference type="GO" id="GO:0004817">
    <property type="term" value="F:cysteine-tRNA ligase activity"/>
    <property type="evidence" value="ECO:0007669"/>
    <property type="project" value="UniProtKB-UniRule"/>
</dbReference>
<dbReference type="EMBL" id="PYAV01000019">
    <property type="protein sequence ID" value="PSL41303.1"/>
    <property type="molecule type" value="Genomic_DNA"/>
</dbReference>
<dbReference type="PANTHER" id="PTHR10890:SF3">
    <property type="entry name" value="CYSTEINE--TRNA LIGASE, CYTOPLASMIC"/>
    <property type="match status" value="1"/>
</dbReference>
<evidence type="ECO:0000256" key="8">
    <source>
        <dbReference type="ARBA" id="ARBA00022833"/>
    </source>
</evidence>
<dbReference type="InterPro" id="IPR009080">
    <property type="entry name" value="tRNAsynth_Ia_anticodon-bd"/>
</dbReference>
<evidence type="ECO:0000256" key="1">
    <source>
        <dbReference type="ARBA" id="ARBA00004496"/>
    </source>
</evidence>
<dbReference type="InterPro" id="IPR032678">
    <property type="entry name" value="tRNA-synt_1_cat_dom"/>
</dbReference>
<evidence type="ECO:0000256" key="6">
    <source>
        <dbReference type="ARBA" id="ARBA00022723"/>
    </source>
</evidence>
<evidence type="ECO:0000256" key="2">
    <source>
        <dbReference type="ARBA" id="ARBA00005594"/>
    </source>
</evidence>
<dbReference type="OrthoDB" id="9815130at2"/>
<name>A0A2P8H519_9BACI</name>
<dbReference type="SMART" id="SM00840">
    <property type="entry name" value="DALR_2"/>
    <property type="match status" value="1"/>
</dbReference>
<dbReference type="RefSeq" id="WP_106589936.1">
    <property type="nucleotide sequence ID" value="NZ_PYAV01000019.1"/>
</dbReference>
<dbReference type="PANTHER" id="PTHR10890">
    <property type="entry name" value="CYSTEINYL-TRNA SYNTHETASE"/>
    <property type="match status" value="1"/>
</dbReference>
<evidence type="ECO:0000259" key="14">
    <source>
        <dbReference type="SMART" id="SM00840"/>
    </source>
</evidence>
<dbReference type="Pfam" id="PF09190">
    <property type="entry name" value="DALR_2"/>
    <property type="match status" value="1"/>
</dbReference>
<comment type="cofactor">
    <cofactor evidence="13">
        <name>Zn(2+)</name>
        <dbReference type="ChEBI" id="CHEBI:29105"/>
    </cofactor>
    <text evidence="13">Binds 1 zinc ion per subunit.</text>
</comment>
<evidence type="ECO:0000256" key="3">
    <source>
        <dbReference type="ARBA" id="ARBA00011245"/>
    </source>
</evidence>
<dbReference type="AlphaFoldDB" id="A0A2P8H519"/>
<keyword evidence="13" id="KW-0597">Phosphoprotein</keyword>
<feature type="binding site" evidence="13">
    <location>
        <position position="29"/>
    </location>
    <ligand>
        <name>Zn(2+)</name>
        <dbReference type="ChEBI" id="CHEBI:29105"/>
    </ligand>
</feature>
<evidence type="ECO:0000256" key="10">
    <source>
        <dbReference type="ARBA" id="ARBA00022917"/>
    </source>
</evidence>
<feature type="short sequence motif" description="'HIGH' region" evidence="13">
    <location>
        <begin position="31"/>
        <end position="41"/>
    </location>
</feature>
<dbReference type="SUPFAM" id="SSF47323">
    <property type="entry name" value="Anticodon-binding domain of a subclass of class I aminoacyl-tRNA synthetases"/>
    <property type="match status" value="1"/>
</dbReference>
<evidence type="ECO:0000256" key="12">
    <source>
        <dbReference type="ARBA" id="ARBA00047398"/>
    </source>
</evidence>
<dbReference type="Pfam" id="PF23493">
    <property type="entry name" value="CysS_C"/>
    <property type="match status" value="1"/>
</dbReference>
<dbReference type="HAMAP" id="MF_00041">
    <property type="entry name" value="Cys_tRNA_synth"/>
    <property type="match status" value="1"/>
</dbReference>
<organism evidence="15 16">
    <name type="scientific">Salsuginibacillus halophilus</name>
    <dbReference type="NCBI Taxonomy" id="517424"/>
    <lineage>
        <taxon>Bacteria</taxon>
        <taxon>Bacillati</taxon>
        <taxon>Bacillota</taxon>
        <taxon>Bacilli</taxon>
        <taxon>Bacillales</taxon>
        <taxon>Bacillaceae</taxon>
        <taxon>Salsuginibacillus</taxon>
    </lineage>
</organism>
<keyword evidence="10 13" id="KW-0648">Protein biosynthesis</keyword>
<feature type="short sequence motif" description="'KMSKS' region" evidence="13">
    <location>
        <begin position="266"/>
        <end position="270"/>
    </location>
</feature>
<keyword evidence="4 13" id="KW-0963">Cytoplasm</keyword>
<dbReference type="GO" id="GO:0005829">
    <property type="term" value="C:cytosol"/>
    <property type="evidence" value="ECO:0007669"/>
    <property type="project" value="TreeGrafter"/>
</dbReference>
<dbReference type="SUPFAM" id="SSF52374">
    <property type="entry name" value="Nucleotidylyl transferase"/>
    <property type="match status" value="1"/>
</dbReference>
<comment type="caution">
    <text evidence="15">The sequence shown here is derived from an EMBL/GenBank/DDBJ whole genome shotgun (WGS) entry which is preliminary data.</text>
</comment>
<dbReference type="InterPro" id="IPR024909">
    <property type="entry name" value="Cys-tRNA/MSH_ligase"/>
</dbReference>
<feature type="binding site" evidence="13">
    <location>
        <position position="209"/>
    </location>
    <ligand>
        <name>Zn(2+)</name>
        <dbReference type="ChEBI" id="CHEBI:29105"/>
    </ligand>
</feature>
<accession>A0A2P8H519</accession>
<dbReference type="GO" id="GO:0005524">
    <property type="term" value="F:ATP binding"/>
    <property type="evidence" value="ECO:0007669"/>
    <property type="project" value="UniProtKB-UniRule"/>
</dbReference>
<keyword evidence="11 13" id="KW-0030">Aminoacyl-tRNA synthetase</keyword>
<keyword evidence="5 13" id="KW-0436">Ligase</keyword>
<dbReference type="CDD" id="cd00672">
    <property type="entry name" value="CysRS_core"/>
    <property type="match status" value="1"/>
</dbReference>
<dbReference type="InterPro" id="IPR014729">
    <property type="entry name" value="Rossmann-like_a/b/a_fold"/>
</dbReference>
<feature type="binding site" evidence="13">
    <location>
        <position position="234"/>
    </location>
    <ligand>
        <name>Zn(2+)</name>
        <dbReference type="ChEBI" id="CHEBI:29105"/>
    </ligand>
</feature>
<keyword evidence="9 13" id="KW-0067">ATP-binding</keyword>
<keyword evidence="7 13" id="KW-0547">Nucleotide-binding</keyword>
<feature type="domain" description="Cysteinyl-tRNA synthetase class Ia DALR" evidence="14">
    <location>
        <begin position="352"/>
        <end position="416"/>
    </location>
</feature>
<dbReference type="GO" id="GO:0006423">
    <property type="term" value="P:cysteinyl-tRNA aminoacylation"/>
    <property type="evidence" value="ECO:0007669"/>
    <property type="project" value="UniProtKB-UniRule"/>
</dbReference>
<dbReference type="Pfam" id="PF01406">
    <property type="entry name" value="tRNA-synt_1e"/>
    <property type="match status" value="1"/>
</dbReference>
<dbReference type="Gene3D" id="3.40.50.620">
    <property type="entry name" value="HUPs"/>
    <property type="match status" value="1"/>
</dbReference>
<feature type="binding site" evidence="13">
    <location>
        <position position="238"/>
    </location>
    <ligand>
        <name>Zn(2+)</name>
        <dbReference type="ChEBI" id="CHEBI:29105"/>
    </ligand>
</feature>
<evidence type="ECO:0000256" key="9">
    <source>
        <dbReference type="ARBA" id="ARBA00022840"/>
    </source>
</evidence>
<comment type="subcellular location">
    <subcellularLocation>
        <location evidence="1 13">Cytoplasm</location>
    </subcellularLocation>
</comment>
<dbReference type="NCBIfam" id="TIGR00435">
    <property type="entry name" value="cysS"/>
    <property type="match status" value="1"/>
</dbReference>
<protein>
    <recommendedName>
        <fullName evidence="13">Cysteine--tRNA ligase</fullName>
        <ecNumber evidence="13">6.1.1.16</ecNumber>
    </recommendedName>
    <alternativeName>
        <fullName evidence="13">Cysteinyl-tRNA synthetase</fullName>
        <shortName evidence="13">CysRS</shortName>
    </alternativeName>
</protein>
<evidence type="ECO:0000256" key="4">
    <source>
        <dbReference type="ARBA" id="ARBA00022490"/>
    </source>
</evidence>
<dbReference type="Gene3D" id="1.20.120.1910">
    <property type="entry name" value="Cysteine-tRNA ligase, C-terminal anti-codon recognition domain"/>
    <property type="match status" value="1"/>
</dbReference>
<keyword evidence="16" id="KW-1185">Reference proteome</keyword>
<comment type="catalytic activity">
    <reaction evidence="12 13">
        <text>tRNA(Cys) + L-cysteine + ATP = L-cysteinyl-tRNA(Cys) + AMP + diphosphate</text>
        <dbReference type="Rhea" id="RHEA:17773"/>
        <dbReference type="Rhea" id="RHEA-COMP:9661"/>
        <dbReference type="Rhea" id="RHEA-COMP:9679"/>
        <dbReference type="ChEBI" id="CHEBI:30616"/>
        <dbReference type="ChEBI" id="CHEBI:33019"/>
        <dbReference type="ChEBI" id="CHEBI:35235"/>
        <dbReference type="ChEBI" id="CHEBI:78442"/>
        <dbReference type="ChEBI" id="CHEBI:78517"/>
        <dbReference type="ChEBI" id="CHEBI:456215"/>
        <dbReference type="EC" id="6.1.1.16"/>
    </reaction>
</comment>
<keyword evidence="8 13" id="KW-0862">Zinc</keyword>
<dbReference type="PRINTS" id="PR00983">
    <property type="entry name" value="TRNASYNTHCYS"/>
</dbReference>
<dbReference type="InterPro" id="IPR015803">
    <property type="entry name" value="Cys-tRNA-ligase"/>
</dbReference>
<evidence type="ECO:0000313" key="15">
    <source>
        <dbReference type="EMBL" id="PSL41303.1"/>
    </source>
</evidence>
<evidence type="ECO:0000256" key="7">
    <source>
        <dbReference type="ARBA" id="ARBA00022741"/>
    </source>
</evidence>
<comment type="similarity">
    <text evidence="2 13">Belongs to the class-I aminoacyl-tRNA synthetase family.</text>
</comment>
<dbReference type="EC" id="6.1.1.16" evidence="13"/>
<dbReference type="InterPro" id="IPR056411">
    <property type="entry name" value="CysS_C"/>
</dbReference>
<dbReference type="InterPro" id="IPR015273">
    <property type="entry name" value="Cys-tRNA-synt_Ia_DALR"/>
</dbReference>
<dbReference type="Proteomes" id="UP000242310">
    <property type="component" value="Unassembled WGS sequence"/>
</dbReference>
<dbReference type="FunFam" id="3.40.50.620:FF:000009">
    <property type="entry name" value="Cysteine--tRNA ligase"/>
    <property type="match status" value="1"/>
</dbReference>
<feature type="modified residue" description="Phosphoserine" evidence="13">
    <location>
        <position position="270"/>
    </location>
</feature>
<comment type="subunit">
    <text evidence="3 13">Monomer.</text>
</comment>
<dbReference type="GO" id="GO:0008270">
    <property type="term" value="F:zinc ion binding"/>
    <property type="evidence" value="ECO:0007669"/>
    <property type="project" value="UniProtKB-UniRule"/>
</dbReference>
<evidence type="ECO:0000256" key="13">
    <source>
        <dbReference type="HAMAP-Rule" id="MF_00041"/>
    </source>
</evidence>
<evidence type="ECO:0000256" key="11">
    <source>
        <dbReference type="ARBA" id="ARBA00023146"/>
    </source>
</evidence>
<reference evidence="15 16" key="1">
    <citation type="submission" date="2018-03" db="EMBL/GenBank/DDBJ databases">
        <title>Genomic Encyclopedia of Type Strains, Phase III (KMG-III): the genomes of soil and plant-associated and newly described type strains.</title>
        <authorList>
            <person name="Whitman W."/>
        </authorList>
    </citation>
    <scope>NUCLEOTIDE SEQUENCE [LARGE SCALE GENOMIC DNA]</scope>
    <source>
        <strain evidence="15 16">CGMCC 1.07653</strain>
    </source>
</reference>
<evidence type="ECO:0000313" key="16">
    <source>
        <dbReference type="Proteomes" id="UP000242310"/>
    </source>
</evidence>